<comment type="caution">
    <text evidence="2">The sequence shown here is derived from an EMBL/GenBank/DDBJ whole genome shotgun (WGS) entry which is preliminary data.</text>
</comment>
<feature type="compositionally biased region" description="Basic and acidic residues" evidence="1">
    <location>
        <begin position="365"/>
        <end position="374"/>
    </location>
</feature>
<name>A0ABR9K5H1_9ACTN</name>
<proteinExistence type="predicted"/>
<evidence type="ECO:0000313" key="3">
    <source>
        <dbReference type="Proteomes" id="UP000661607"/>
    </source>
</evidence>
<organism evidence="2 3">
    <name type="scientific">Nonomuraea africana</name>
    <dbReference type="NCBI Taxonomy" id="46171"/>
    <lineage>
        <taxon>Bacteria</taxon>
        <taxon>Bacillati</taxon>
        <taxon>Actinomycetota</taxon>
        <taxon>Actinomycetes</taxon>
        <taxon>Streptosporangiales</taxon>
        <taxon>Streptosporangiaceae</taxon>
        <taxon>Nonomuraea</taxon>
    </lineage>
</organism>
<feature type="compositionally biased region" description="Basic and acidic residues" evidence="1">
    <location>
        <begin position="322"/>
        <end position="333"/>
    </location>
</feature>
<feature type="region of interest" description="Disordered" evidence="1">
    <location>
        <begin position="302"/>
        <end position="374"/>
    </location>
</feature>
<feature type="compositionally biased region" description="Gly residues" evidence="1">
    <location>
        <begin position="237"/>
        <end position="246"/>
    </location>
</feature>
<evidence type="ECO:0000313" key="2">
    <source>
        <dbReference type="EMBL" id="MBE1557256.1"/>
    </source>
</evidence>
<feature type="compositionally biased region" description="Basic residues" evidence="1">
    <location>
        <begin position="226"/>
        <end position="236"/>
    </location>
</feature>
<evidence type="ECO:0000256" key="1">
    <source>
        <dbReference type="SAM" id="MobiDB-lite"/>
    </source>
</evidence>
<feature type="region of interest" description="Disordered" evidence="1">
    <location>
        <begin position="214"/>
        <end position="246"/>
    </location>
</feature>
<dbReference type="EMBL" id="JADBEF010000001">
    <property type="protein sequence ID" value="MBE1557256.1"/>
    <property type="molecule type" value="Genomic_DNA"/>
</dbReference>
<feature type="region of interest" description="Disordered" evidence="1">
    <location>
        <begin position="37"/>
        <end position="105"/>
    </location>
</feature>
<dbReference type="Proteomes" id="UP000661607">
    <property type="component" value="Unassembled WGS sequence"/>
</dbReference>
<gene>
    <name evidence="2" type="ORF">H4W81_000035</name>
</gene>
<feature type="compositionally biased region" description="Gly residues" evidence="1">
    <location>
        <begin position="86"/>
        <end position="105"/>
    </location>
</feature>
<keyword evidence="3" id="KW-1185">Reference proteome</keyword>
<sequence length="374" mass="39389">MREAGGGLVAHAQLGGDQLGHAAGRACQLDQPHAVGEGVVGEPFGHGEGQPGLAHSAGAGQRDQPRLGDQVAQRGHRRLPPDQAGEGRGQVGPRPGGGGDGRWRGGQRGVLFQHRLVERGQLGPRIEAQVLGQQVAQLGVARQRLALPSGQVERAQVDGAQPFAQRVLGHLLAQLVGEAPVLAQRQPYLRQLFERRQALLVESRGGGPGERLLAEVGVGGTPPQRQRPRQHRRLHRGVGGGRGAGQQLGELEGVHALGPQQVSRRLVGDQVAVAEGAAQLRHLGLQRVGGIARRVVAPQVVGEPVGGHRPSLVDQQVGQQRPDLHLGHADRRPVGGPRGDGTKHSKTHQVTVPPAHPQPTLSRPSADRARPPAQ</sequence>
<accession>A0ABR9K5H1</accession>
<protein>
    <submittedName>
        <fullName evidence="2">Uncharacterized protein</fullName>
    </submittedName>
</protein>
<reference evidence="2 3" key="1">
    <citation type="submission" date="2020-10" db="EMBL/GenBank/DDBJ databases">
        <title>Sequencing the genomes of 1000 actinobacteria strains.</title>
        <authorList>
            <person name="Klenk H.-P."/>
        </authorList>
    </citation>
    <scope>NUCLEOTIDE SEQUENCE [LARGE SCALE GENOMIC DNA]</scope>
    <source>
        <strain evidence="2 3">DSM 43748</strain>
    </source>
</reference>